<organism evidence="4 5">
    <name type="scientific">Streptomyces ramulosus</name>
    <dbReference type="NCBI Taxonomy" id="47762"/>
    <lineage>
        <taxon>Bacteria</taxon>
        <taxon>Bacillati</taxon>
        <taxon>Actinomycetota</taxon>
        <taxon>Actinomycetes</taxon>
        <taxon>Kitasatosporales</taxon>
        <taxon>Streptomycetaceae</taxon>
        <taxon>Streptomyces</taxon>
    </lineage>
</organism>
<feature type="transmembrane region" description="Helical" evidence="2">
    <location>
        <begin position="73"/>
        <end position="93"/>
    </location>
</feature>
<proteinExistence type="predicted"/>
<dbReference type="InterPro" id="IPR052529">
    <property type="entry name" value="Bact_Transport_Assoc"/>
</dbReference>
<protein>
    <submittedName>
        <fullName evidence="4">DUF418 domain-containing protein</fullName>
    </submittedName>
</protein>
<feature type="domain" description="DUF418" evidence="3">
    <location>
        <begin position="243"/>
        <end position="402"/>
    </location>
</feature>
<feature type="transmembrane region" description="Helical" evidence="2">
    <location>
        <begin position="364"/>
        <end position="385"/>
    </location>
</feature>
<keyword evidence="2" id="KW-0812">Transmembrane</keyword>
<keyword evidence="5" id="KW-1185">Reference proteome</keyword>
<keyword evidence="2" id="KW-1133">Transmembrane helix</keyword>
<dbReference type="EMBL" id="JBHSPW010000002">
    <property type="protein sequence ID" value="MFC5892118.1"/>
    <property type="molecule type" value="Genomic_DNA"/>
</dbReference>
<gene>
    <name evidence="4" type="ORF">ACFP3M_04720</name>
</gene>
<dbReference type="PANTHER" id="PTHR30590">
    <property type="entry name" value="INNER MEMBRANE PROTEIN"/>
    <property type="match status" value="1"/>
</dbReference>
<dbReference type="Proteomes" id="UP001596241">
    <property type="component" value="Unassembled WGS sequence"/>
</dbReference>
<feature type="transmembrane region" description="Helical" evidence="2">
    <location>
        <begin position="136"/>
        <end position="153"/>
    </location>
</feature>
<feature type="transmembrane region" description="Helical" evidence="2">
    <location>
        <begin position="264"/>
        <end position="282"/>
    </location>
</feature>
<feature type="transmembrane region" description="Helical" evidence="2">
    <location>
        <begin position="165"/>
        <end position="184"/>
    </location>
</feature>
<feature type="transmembrane region" description="Helical" evidence="2">
    <location>
        <begin position="36"/>
        <end position="53"/>
    </location>
</feature>
<evidence type="ECO:0000313" key="4">
    <source>
        <dbReference type="EMBL" id="MFC5892118.1"/>
    </source>
</evidence>
<feature type="transmembrane region" description="Helical" evidence="2">
    <location>
        <begin position="113"/>
        <end position="130"/>
    </location>
</feature>
<evidence type="ECO:0000256" key="2">
    <source>
        <dbReference type="SAM" id="Phobius"/>
    </source>
</evidence>
<comment type="caution">
    <text evidence="4">The sequence shown here is derived from an EMBL/GenBank/DDBJ whole genome shotgun (WGS) entry which is preliminary data.</text>
</comment>
<feature type="region of interest" description="Disordered" evidence="1">
    <location>
        <begin position="1"/>
        <end position="23"/>
    </location>
</feature>
<sequence>MNVRPRTESPPHPRPAAAAQQSGGARLPQVDALRGFALFGILMVNITYLASAYHGTGLEDPGFGGPLNAAARWLVAVFFEAKFFLLFSFLFGYSFTLQIDSAERRGARFTPRFLRRLTGLYVIGVVHAVILFPGDILTLYAVLGLILLALRRLRPRTAVRTAVTLLVVTAACYALLALVLHQAGGGGIPASTASDAAQATEALRGGPGSVVRAHLAQLPDVAFLLVFFQAPSALAAFLLGLAAGRRRALADTDRHERFLKRLQWAGFTVGLLGGVVYADASLNHPGSAYQVLAMGLDVLTAPLLAAGYAATVLRLVRGRRGGAVTAALAPAGRMSLTHYLGQSLVCALLFTGYGAALVGRVAPAGLVAIALALFAVQTVAARWWLRQHAYGPLEWPLRSWTTLSVPPWRRRDDAHPPRP</sequence>
<reference evidence="5" key="1">
    <citation type="journal article" date="2019" name="Int. J. Syst. Evol. Microbiol.">
        <title>The Global Catalogue of Microorganisms (GCM) 10K type strain sequencing project: providing services to taxonomists for standard genome sequencing and annotation.</title>
        <authorList>
            <consortium name="The Broad Institute Genomics Platform"/>
            <consortium name="The Broad Institute Genome Sequencing Center for Infectious Disease"/>
            <person name="Wu L."/>
            <person name="Ma J."/>
        </authorList>
    </citation>
    <scope>NUCLEOTIDE SEQUENCE [LARGE SCALE GENOMIC DNA]</scope>
    <source>
        <strain evidence="5">CGMCC 1.15809</strain>
    </source>
</reference>
<feature type="transmembrane region" description="Helical" evidence="2">
    <location>
        <begin position="221"/>
        <end position="243"/>
    </location>
</feature>
<dbReference type="Pfam" id="PF04235">
    <property type="entry name" value="DUF418"/>
    <property type="match status" value="1"/>
</dbReference>
<evidence type="ECO:0000259" key="3">
    <source>
        <dbReference type="Pfam" id="PF04235"/>
    </source>
</evidence>
<dbReference type="InterPro" id="IPR007349">
    <property type="entry name" value="DUF418"/>
</dbReference>
<evidence type="ECO:0000256" key="1">
    <source>
        <dbReference type="SAM" id="MobiDB-lite"/>
    </source>
</evidence>
<evidence type="ECO:0000313" key="5">
    <source>
        <dbReference type="Proteomes" id="UP001596241"/>
    </source>
</evidence>
<dbReference type="RefSeq" id="WP_345087153.1">
    <property type="nucleotide sequence ID" value="NZ_BAAAWG010000013.1"/>
</dbReference>
<feature type="compositionally biased region" description="Basic and acidic residues" evidence="1">
    <location>
        <begin position="1"/>
        <end position="11"/>
    </location>
</feature>
<feature type="transmembrane region" description="Helical" evidence="2">
    <location>
        <begin position="336"/>
        <end position="358"/>
    </location>
</feature>
<dbReference type="PANTHER" id="PTHR30590:SF2">
    <property type="entry name" value="INNER MEMBRANE PROTEIN"/>
    <property type="match status" value="1"/>
</dbReference>
<accession>A0ABW1FGY3</accession>
<keyword evidence="2" id="KW-0472">Membrane</keyword>
<name>A0ABW1FGY3_9ACTN</name>
<feature type="transmembrane region" description="Helical" evidence="2">
    <location>
        <begin position="288"/>
        <end position="316"/>
    </location>
</feature>